<organism evidence="1 2">
    <name type="scientific">Bacillus suaedaesalsae</name>
    <dbReference type="NCBI Taxonomy" id="2810349"/>
    <lineage>
        <taxon>Bacteria</taxon>
        <taxon>Bacillati</taxon>
        <taxon>Bacillota</taxon>
        <taxon>Bacilli</taxon>
        <taxon>Bacillales</taxon>
        <taxon>Bacillaceae</taxon>
        <taxon>Bacillus</taxon>
    </lineage>
</organism>
<name>A0ABS2DH90_9BACI</name>
<reference evidence="1 2" key="1">
    <citation type="submission" date="2021-02" db="EMBL/GenBank/DDBJ databases">
        <title>Bacillus sp. RD4P76, an endophyte from a halophyte.</title>
        <authorList>
            <person name="Sun J.-Q."/>
        </authorList>
    </citation>
    <scope>NUCLEOTIDE SEQUENCE [LARGE SCALE GENOMIC DNA]</scope>
    <source>
        <strain evidence="1 2">RD4P76</strain>
    </source>
</reference>
<comment type="caution">
    <text evidence="1">The sequence shown here is derived from an EMBL/GenBank/DDBJ whole genome shotgun (WGS) entry which is preliminary data.</text>
</comment>
<gene>
    <name evidence="1" type="ORF">JR050_09175</name>
</gene>
<dbReference type="EMBL" id="JAFELM010000028">
    <property type="protein sequence ID" value="MBM6617837.1"/>
    <property type="molecule type" value="Genomic_DNA"/>
</dbReference>
<evidence type="ECO:0000313" key="1">
    <source>
        <dbReference type="EMBL" id="MBM6617837.1"/>
    </source>
</evidence>
<dbReference type="Proteomes" id="UP001518925">
    <property type="component" value="Unassembled WGS sequence"/>
</dbReference>
<dbReference type="RefSeq" id="WP_204203200.1">
    <property type="nucleotide sequence ID" value="NZ_JAFELM010000028.1"/>
</dbReference>
<sequence length="133" mass="15933">MNHTFVILKTSEIHIDCHHCTNCPDLEKIAVKKGSVLTLAQEKKFVEGRGWYFLIDFSNEHQLYINTEDFIHYYEQELFCSLLDFELKYNYLKYKVNEALDERNAVTFNTLSNELKYMNDLRKKIEEELKVCH</sequence>
<protein>
    <recommendedName>
        <fullName evidence="3">IDEAL domain-containing protein</fullName>
    </recommendedName>
</protein>
<accession>A0ABS2DH90</accession>
<evidence type="ECO:0000313" key="2">
    <source>
        <dbReference type="Proteomes" id="UP001518925"/>
    </source>
</evidence>
<evidence type="ECO:0008006" key="3">
    <source>
        <dbReference type="Google" id="ProtNLM"/>
    </source>
</evidence>
<proteinExistence type="predicted"/>
<keyword evidence="2" id="KW-1185">Reference proteome</keyword>